<keyword evidence="2" id="KW-1185">Reference proteome</keyword>
<name>A0A069PE61_9BURK</name>
<sequence>MEQHYKPGQTVQMSGIYKVVKDGTANSGFEVICLVGDYFLPLRTGESAHYELLRTITHAHEHAELGCGDLTERDT</sequence>
<organism evidence="1 2">
    <name type="scientific">Caballeronia glathei</name>
    <dbReference type="NCBI Taxonomy" id="60547"/>
    <lineage>
        <taxon>Bacteria</taxon>
        <taxon>Pseudomonadati</taxon>
        <taxon>Pseudomonadota</taxon>
        <taxon>Betaproteobacteria</taxon>
        <taxon>Burkholderiales</taxon>
        <taxon>Burkholderiaceae</taxon>
        <taxon>Caballeronia</taxon>
    </lineage>
</organism>
<dbReference type="RefSeq" id="WP_035942819.1">
    <property type="nucleotide sequence ID" value="NZ_CADFFX010000014.1"/>
</dbReference>
<reference evidence="1 2" key="1">
    <citation type="submission" date="2014-03" db="EMBL/GenBank/DDBJ databases">
        <title>Draft Genome Sequences of Four Burkholderia Strains.</title>
        <authorList>
            <person name="Liu X.Y."/>
            <person name="Li C.X."/>
            <person name="Xu J.H."/>
        </authorList>
    </citation>
    <scope>NUCLEOTIDE SEQUENCE [LARGE SCALE GENOMIC DNA]</scope>
    <source>
        <strain evidence="1 2">DSM 50014</strain>
    </source>
</reference>
<proteinExistence type="predicted"/>
<evidence type="ECO:0000313" key="1">
    <source>
        <dbReference type="EMBL" id="KDR38084.1"/>
    </source>
</evidence>
<dbReference type="EMBL" id="JFHC01000109">
    <property type="protein sequence ID" value="KDR38084.1"/>
    <property type="molecule type" value="Genomic_DNA"/>
</dbReference>
<protein>
    <submittedName>
        <fullName evidence="1">Uncharacterized protein</fullName>
    </submittedName>
</protein>
<dbReference type="Proteomes" id="UP000027466">
    <property type="component" value="Unassembled WGS sequence"/>
</dbReference>
<evidence type="ECO:0000313" key="2">
    <source>
        <dbReference type="Proteomes" id="UP000027466"/>
    </source>
</evidence>
<dbReference type="AlphaFoldDB" id="A0A069PE61"/>
<gene>
    <name evidence="1" type="ORF">BG61_03540</name>
</gene>
<accession>A0A069PE61</accession>
<comment type="caution">
    <text evidence="1">The sequence shown here is derived from an EMBL/GenBank/DDBJ whole genome shotgun (WGS) entry which is preliminary data.</text>
</comment>